<sequence length="402" mass="46629">MRLYLFAPFLVVGMLIVLVDPALASRASEIKTRAPECDNCNGHQKTNSSVGQGDEDRGISWKSFGLGKLTTLFESARNEELQLLSHIEETIESAYKTAGLSLLSVYDKEKVMQPRLVVDFFLSYRFKSWMKHAFRKNKKDPFGAMFAALKDDFNEKNVAILILLAKDSRRTRSIALKLEDAQVKWWFSRGYTPKYILENIIDVRLQYLHTDSRLESLYVRYETFYKKNLKKKQAQTLLYVDETIKDASTTSELSSISEGSYIKQHLVVDFFLSPEFTSLVKRASSKNKQNPYGAVFAYLKDIYNEVNVAAIIRYANDSKEVRSIGKELEKAQFEWWHWKGYNPNDIPDRIFGLKPQDVKELPWLRGIFKRYGKFFEQQPVSPTTLFMAMHPSWKQKGNRRAP</sequence>
<comment type="caution">
    <text evidence="2">The sequence shown here is derived from an EMBL/GenBank/DDBJ whole genome shotgun (WGS) entry which is preliminary data.</text>
</comment>
<keyword evidence="3" id="KW-1185">Reference proteome</keyword>
<feature type="chain" id="PRO_5043516387" description="RxLR effector candidate protein" evidence="1">
    <location>
        <begin position="25"/>
        <end position="402"/>
    </location>
</feature>
<evidence type="ECO:0008006" key="4">
    <source>
        <dbReference type="Google" id="ProtNLM"/>
    </source>
</evidence>
<proteinExistence type="predicted"/>
<accession>A0AAV0UXJ0</accession>
<dbReference type="EMBL" id="CANTFL010001451">
    <property type="protein sequence ID" value="CAI5741611.1"/>
    <property type="molecule type" value="Genomic_DNA"/>
</dbReference>
<protein>
    <recommendedName>
        <fullName evidence="4">RxLR effector candidate protein</fullName>
    </recommendedName>
</protein>
<evidence type="ECO:0000256" key="1">
    <source>
        <dbReference type="SAM" id="SignalP"/>
    </source>
</evidence>
<name>A0AAV0UXJ0_HYABA</name>
<keyword evidence="1" id="KW-0732">Signal</keyword>
<dbReference type="AlphaFoldDB" id="A0AAV0UXJ0"/>
<dbReference type="Proteomes" id="UP001162031">
    <property type="component" value="Unassembled WGS sequence"/>
</dbReference>
<evidence type="ECO:0000313" key="3">
    <source>
        <dbReference type="Proteomes" id="UP001162031"/>
    </source>
</evidence>
<feature type="signal peptide" evidence="1">
    <location>
        <begin position="1"/>
        <end position="24"/>
    </location>
</feature>
<organism evidence="2 3">
    <name type="scientific">Hyaloperonospora brassicae</name>
    <name type="common">Brassica downy mildew</name>
    <name type="synonym">Peronospora brassicae</name>
    <dbReference type="NCBI Taxonomy" id="162125"/>
    <lineage>
        <taxon>Eukaryota</taxon>
        <taxon>Sar</taxon>
        <taxon>Stramenopiles</taxon>
        <taxon>Oomycota</taxon>
        <taxon>Peronosporomycetes</taxon>
        <taxon>Peronosporales</taxon>
        <taxon>Peronosporaceae</taxon>
        <taxon>Hyaloperonospora</taxon>
    </lineage>
</organism>
<evidence type="ECO:0000313" key="2">
    <source>
        <dbReference type="EMBL" id="CAI5741611.1"/>
    </source>
</evidence>
<reference evidence="2" key="1">
    <citation type="submission" date="2022-12" db="EMBL/GenBank/DDBJ databases">
        <authorList>
            <person name="Webb A."/>
        </authorList>
    </citation>
    <scope>NUCLEOTIDE SEQUENCE</scope>
    <source>
        <strain evidence="2">Hp1</strain>
    </source>
</reference>
<gene>
    <name evidence="2" type="ORF">HBR001_LOCUS8566</name>
</gene>